<dbReference type="AlphaFoldDB" id="A0A6B3NHY3"/>
<keyword evidence="1" id="KW-0808">Transferase</keyword>
<evidence type="ECO:0000313" key="1">
    <source>
        <dbReference type="EMBL" id="NER29624.1"/>
    </source>
</evidence>
<protein>
    <submittedName>
        <fullName evidence="1">Serine/threonine protein kinase</fullName>
    </submittedName>
</protein>
<name>A0A6B3NHY3_9CYAN</name>
<accession>A0A6B3NHY3</accession>
<feature type="non-terminal residue" evidence="1">
    <location>
        <position position="1"/>
    </location>
</feature>
<sequence>KILPSKLGGLATLWAMLPNHQIQRHPHHQPYKRFLFIELPSPMLLWMTGIHTKDKCFQLLPCYLDLQDPKSREILVRMTQTGYYRLLLFSTETPQKCTQVMTTTLDPQQCQMLHEWLEASQISETKAQSGVSKFLLKNEFEKIKSQPLEKFDSDNLNYPLAI</sequence>
<comment type="caution">
    <text evidence="1">The sequence shown here is derived from an EMBL/GenBank/DDBJ whole genome shotgun (WGS) entry which is preliminary data.</text>
</comment>
<dbReference type="EMBL" id="JAAHFQ010000400">
    <property type="protein sequence ID" value="NER29624.1"/>
    <property type="molecule type" value="Genomic_DNA"/>
</dbReference>
<gene>
    <name evidence="1" type="ORF">F6J89_18885</name>
</gene>
<reference evidence="1" key="1">
    <citation type="submission" date="2019-11" db="EMBL/GenBank/DDBJ databases">
        <title>Genomic insights into an expanded diversity of filamentous marine cyanobacteria reveals the extraordinary biosynthetic potential of Moorea and Okeania.</title>
        <authorList>
            <person name="Ferreira Leao T."/>
            <person name="Wang M."/>
            <person name="Moss N."/>
            <person name="Da Silva R."/>
            <person name="Sanders J."/>
            <person name="Nurk S."/>
            <person name="Gurevich A."/>
            <person name="Humphrey G."/>
            <person name="Reher R."/>
            <person name="Zhu Q."/>
            <person name="Belda-Ferre P."/>
            <person name="Glukhov E."/>
            <person name="Rex R."/>
            <person name="Dorrestein P.C."/>
            <person name="Knight R."/>
            <person name="Pevzner P."/>
            <person name="Gerwick W.H."/>
            <person name="Gerwick L."/>
        </authorList>
    </citation>
    <scope>NUCLEOTIDE SEQUENCE</scope>
    <source>
        <strain evidence="1">SIO1C4</strain>
    </source>
</reference>
<organism evidence="1">
    <name type="scientific">Symploca sp. SIO1C4</name>
    <dbReference type="NCBI Taxonomy" id="2607765"/>
    <lineage>
        <taxon>Bacteria</taxon>
        <taxon>Bacillati</taxon>
        <taxon>Cyanobacteriota</taxon>
        <taxon>Cyanophyceae</taxon>
        <taxon>Coleofasciculales</taxon>
        <taxon>Coleofasciculaceae</taxon>
        <taxon>Symploca</taxon>
    </lineage>
</organism>
<keyword evidence="1" id="KW-0723">Serine/threonine-protein kinase</keyword>
<proteinExistence type="predicted"/>
<dbReference type="GO" id="GO:0004674">
    <property type="term" value="F:protein serine/threonine kinase activity"/>
    <property type="evidence" value="ECO:0007669"/>
    <property type="project" value="UniProtKB-KW"/>
</dbReference>
<keyword evidence="1" id="KW-0418">Kinase</keyword>